<keyword evidence="3" id="KW-1185">Reference proteome</keyword>
<reference evidence="2 3" key="1">
    <citation type="submission" date="2020-01" db="EMBL/GenBank/DDBJ databases">
        <title>Genome analysis of Anaerocolumna sp. CBA3638.</title>
        <authorList>
            <person name="Kim J."/>
            <person name="Roh S.W."/>
        </authorList>
    </citation>
    <scope>NUCLEOTIDE SEQUENCE [LARGE SCALE GENOMIC DNA]</scope>
    <source>
        <strain evidence="2 3">CBA3638</strain>
    </source>
</reference>
<evidence type="ECO:0000313" key="3">
    <source>
        <dbReference type="Proteomes" id="UP000464314"/>
    </source>
</evidence>
<protein>
    <submittedName>
        <fullName evidence="2">Uncharacterized protein</fullName>
    </submittedName>
</protein>
<proteinExistence type="predicted"/>
<sequence>MGQIAGIVIVYIFEVLKGLSGSIVLPMLLIVAVTVLELPVVLKMKESGLINRVK</sequence>
<keyword evidence="1" id="KW-0812">Transmembrane</keyword>
<name>A0A6P1TSM7_9FIRM</name>
<dbReference type="EMBL" id="CP048000">
    <property type="protein sequence ID" value="QHQ63262.1"/>
    <property type="molecule type" value="Genomic_DNA"/>
</dbReference>
<keyword evidence="1" id="KW-0472">Membrane</keyword>
<evidence type="ECO:0000256" key="1">
    <source>
        <dbReference type="SAM" id="Phobius"/>
    </source>
</evidence>
<keyword evidence="1" id="KW-1133">Transmembrane helix</keyword>
<organism evidence="2 3">
    <name type="scientific">Anaerocolumna sedimenticola</name>
    <dbReference type="NCBI Taxonomy" id="2696063"/>
    <lineage>
        <taxon>Bacteria</taxon>
        <taxon>Bacillati</taxon>
        <taxon>Bacillota</taxon>
        <taxon>Clostridia</taxon>
        <taxon>Lachnospirales</taxon>
        <taxon>Lachnospiraceae</taxon>
        <taxon>Anaerocolumna</taxon>
    </lineage>
</organism>
<dbReference type="RefSeq" id="WP_161840084.1">
    <property type="nucleotide sequence ID" value="NZ_CP048000.1"/>
</dbReference>
<evidence type="ECO:0000313" key="2">
    <source>
        <dbReference type="EMBL" id="QHQ63262.1"/>
    </source>
</evidence>
<feature type="transmembrane region" description="Helical" evidence="1">
    <location>
        <begin position="23"/>
        <end position="42"/>
    </location>
</feature>
<gene>
    <name evidence="2" type="ORF">Ana3638_22845</name>
</gene>
<accession>A0A6P1TSM7</accession>
<dbReference type="AlphaFoldDB" id="A0A6P1TSM7"/>
<dbReference type="Proteomes" id="UP000464314">
    <property type="component" value="Chromosome"/>
</dbReference>
<dbReference type="KEGG" id="anr:Ana3638_22845"/>